<dbReference type="SUPFAM" id="SSF47203">
    <property type="entry name" value="Acyl-CoA dehydrogenase C-terminal domain-like"/>
    <property type="match status" value="1"/>
</dbReference>
<dbReference type="FunFam" id="2.40.110.10:FF:000009">
    <property type="entry name" value="Acyl-CoA dehydrogenase"/>
    <property type="match status" value="1"/>
</dbReference>
<dbReference type="PANTHER" id="PTHR43884:SF12">
    <property type="entry name" value="ISOVALERYL-COA DEHYDROGENASE, MITOCHONDRIAL-RELATED"/>
    <property type="match status" value="1"/>
</dbReference>
<comment type="similarity">
    <text evidence="2">Belongs to the acyl-CoA dehydrogenase family.</text>
</comment>
<dbReference type="Gene3D" id="1.20.140.10">
    <property type="entry name" value="Butyryl-CoA Dehydrogenase, subunit A, domain 3"/>
    <property type="match status" value="1"/>
</dbReference>
<dbReference type="PANTHER" id="PTHR43884">
    <property type="entry name" value="ACYL-COA DEHYDROGENASE"/>
    <property type="match status" value="1"/>
</dbReference>
<dbReference type="EMBL" id="NISI01000012">
    <property type="protein sequence ID" value="OWR01840.1"/>
    <property type="molecule type" value="Genomic_DNA"/>
</dbReference>
<organism evidence="16 17">
    <name type="scientific">Roseateles puraquae</name>
    <dbReference type="NCBI Taxonomy" id="431059"/>
    <lineage>
        <taxon>Bacteria</taxon>
        <taxon>Pseudomonadati</taxon>
        <taxon>Pseudomonadota</taxon>
        <taxon>Betaproteobacteria</taxon>
        <taxon>Burkholderiales</taxon>
        <taxon>Sphaerotilaceae</taxon>
        <taxon>Roseateles</taxon>
    </lineage>
</organism>
<dbReference type="InterPro" id="IPR009075">
    <property type="entry name" value="AcylCo_DH/oxidase_C"/>
</dbReference>
<dbReference type="InterPro" id="IPR036250">
    <property type="entry name" value="AcylCo_DH-like_C"/>
</dbReference>
<dbReference type="OrthoDB" id="9770681at2"/>
<evidence type="ECO:0000256" key="9">
    <source>
        <dbReference type="ARBA" id="ARBA00066461"/>
    </source>
</evidence>
<dbReference type="InterPro" id="IPR046373">
    <property type="entry name" value="Acyl-CoA_Oxase/DH_mid-dom_sf"/>
</dbReference>
<evidence type="ECO:0000256" key="6">
    <source>
        <dbReference type="ARBA" id="ARBA00023002"/>
    </source>
</evidence>
<dbReference type="PROSITE" id="PS00073">
    <property type="entry name" value="ACYL_COA_DH_2"/>
    <property type="match status" value="1"/>
</dbReference>
<dbReference type="FunFam" id="1.10.540.10:FF:000002">
    <property type="entry name" value="Acyl-CoA dehydrogenase FadE19"/>
    <property type="match status" value="1"/>
</dbReference>
<keyword evidence="3" id="KW-0285">Flavoprotein</keyword>
<protein>
    <recommendedName>
        <fullName evidence="11">3-sulfinopropanoyl-CoA desulfinase</fullName>
        <ecNumber evidence="8">1.3.8.11</ecNumber>
        <ecNumber evidence="9">3.13.1.4</ecNumber>
    </recommendedName>
    <alternativeName>
        <fullName evidence="12">3-sulfinopropionyl coenzyme A desulfinase</fullName>
    </alternativeName>
    <alternativeName>
        <fullName evidence="10">Cyclohexane-1-carbonyl-CoA dehydrogenase</fullName>
    </alternativeName>
</protein>
<dbReference type="Pfam" id="PF02771">
    <property type="entry name" value="Acyl-CoA_dh_N"/>
    <property type="match status" value="1"/>
</dbReference>
<dbReference type="Gene3D" id="2.40.110.10">
    <property type="entry name" value="Butyryl-CoA Dehydrogenase, subunit A, domain 2"/>
    <property type="match status" value="1"/>
</dbReference>
<gene>
    <name evidence="16" type="ORF">CDO81_22730</name>
</gene>
<comment type="caution">
    <text evidence="16">The sequence shown here is derived from an EMBL/GenBank/DDBJ whole genome shotgun (WGS) entry which is preliminary data.</text>
</comment>
<evidence type="ECO:0000256" key="7">
    <source>
        <dbReference type="ARBA" id="ARBA00052938"/>
    </source>
</evidence>
<dbReference type="Gene3D" id="1.10.540.10">
    <property type="entry name" value="Acyl-CoA dehydrogenase/oxidase, N-terminal domain"/>
    <property type="match status" value="1"/>
</dbReference>
<dbReference type="EC" id="3.13.1.4" evidence="9"/>
<dbReference type="Proteomes" id="UP000197446">
    <property type="component" value="Unassembled WGS sequence"/>
</dbReference>
<evidence type="ECO:0000256" key="10">
    <source>
        <dbReference type="ARBA" id="ARBA00067292"/>
    </source>
</evidence>
<keyword evidence="17" id="KW-1185">Reference proteome</keyword>
<keyword evidence="5" id="KW-0274">FAD</keyword>
<dbReference type="AlphaFoldDB" id="A0A254N1S6"/>
<dbReference type="InterPro" id="IPR006089">
    <property type="entry name" value="Acyl-CoA_DH_CS"/>
</dbReference>
<evidence type="ECO:0000259" key="13">
    <source>
        <dbReference type="Pfam" id="PF00441"/>
    </source>
</evidence>
<evidence type="ECO:0000259" key="14">
    <source>
        <dbReference type="Pfam" id="PF02770"/>
    </source>
</evidence>
<accession>A0A254N1S6</accession>
<dbReference type="GO" id="GO:0016787">
    <property type="term" value="F:hydrolase activity"/>
    <property type="evidence" value="ECO:0007669"/>
    <property type="project" value="UniProtKB-KW"/>
</dbReference>
<evidence type="ECO:0000259" key="15">
    <source>
        <dbReference type="Pfam" id="PF02771"/>
    </source>
</evidence>
<evidence type="ECO:0000256" key="2">
    <source>
        <dbReference type="ARBA" id="ARBA00009347"/>
    </source>
</evidence>
<keyword evidence="6" id="KW-0560">Oxidoreductase</keyword>
<dbReference type="InterPro" id="IPR009100">
    <property type="entry name" value="AcylCoA_DH/oxidase_NM_dom_sf"/>
</dbReference>
<evidence type="ECO:0000313" key="17">
    <source>
        <dbReference type="Proteomes" id="UP000197446"/>
    </source>
</evidence>
<feature type="domain" description="Acyl-CoA dehydrogenase/oxidase N-terminal" evidence="15">
    <location>
        <begin position="4"/>
        <end position="116"/>
    </location>
</feature>
<evidence type="ECO:0000256" key="8">
    <source>
        <dbReference type="ARBA" id="ARBA00066361"/>
    </source>
</evidence>
<dbReference type="FunFam" id="1.20.140.10:FF:000004">
    <property type="entry name" value="Acyl-CoA dehydrogenase FadE25"/>
    <property type="match status" value="1"/>
</dbReference>
<dbReference type="InterPro" id="IPR013786">
    <property type="entry name" value="AcylCoA_DH/ox_N"/>
</dbReference>
<keyword evidence="4" id="KW-0378">Hydrolase</keyword>
<evidence type="ECO:0000313" key="16">
    <source>
        <dbReference type="EMBL" id="OWR01840.1"/>
    </source>
</evidence>
<feature type="domain" description="Acyl-CoA oxidase/dehydrogenase middle" evidence="14">
    <location>
        <begin position="120"/>
        <end position="215"/>
    </location>
</feature>
<evidence type="ECO:0000256" key="1">
    <source>
        <dbReference type="ARBA" id="ARBA00001974"/>
    </source>
</evidence>
<comment type="cofactor">
    <cofactor evidence="1">
        <name>FAD</name>
        <dbReference type="ChEBI" id="CHEBI:57692"/>
    </cofactor>
</comment>
<name>A0A254N1S6_9BURK</name>
<dbReference type="InterPro" id="IPR006091">
    <property type="entry name" value="Acyl-CoA_Oxase/DH_mid-dom"/>
</dbReference>
<proteinExistence type="inferred from homology"/>
<dbReference type="EC" id="1.3.8.11" evidence="8"/>
<dbReference type="Pfam" id="PF00441">
    <property type="entry name" value="Acyl-CoA_dh_1"/>
    <property type="match status" value="1"/>
</dbReference>
<dbReference type="InterPro" id="IPR037069">
    <property type="entry name" value="AcylCoA_DH/ox_N_sf"/>
</dbReference>
<evidence type="ECO:0000256" key="3">
    <source>
        <dbReference type="ARBA" id="ARBA00022630"/>
    </source>
</evidence>
<dbReference type="GO" id="GO:0050660">
    <property type="term" value="F:flavin adenine dinucleotide binding"/>
    <property type="evidence" value="ECO:0007669"/>
    <property type="project" value="InterPro"/>
</dbReference>
<feature type="domain" description="Acyl-CoA dehydrogenase/oxidase C-terminal" evidence="13">
    <location>
        <begin position="227"/>
        <end position="375"/>
    </location>
</feature>
<dbReference type="Pfam" id="PF02770">
    <property type="entry name" value="Acyl-CoA_dh_M"/>
    <property type="match status" value="1"/>
</dbReference>
<evidence type="ECO:0000256" key="11">
    <source>
        <dbReference type="ARBA" id="ARBA00068311"/>
    </source>
</evidence>
<comment type="catalytic activity">
    <reaction evidence="7">
        <text>3-sulfinopropanoyl-CoA + H2O = propanoyl-CoA + sulfite + H(+)</text>
        <dbReference type="Rhea" id="RHEA:41624"/>
        <dbReference type="ChEBI" id="CHEBI:15377"/>
        <dbReference type="ChEBI" id="CHEBI:15378"/>
        <dbReference type="ChEBI" id="CHEBI:17359"/>
        <dbReference type="ChEBI" id="CHEBI:57392"/>
        <dbReference type="ChEBI" id="CHEBI:78349"/>
        <dbReference type="EC" id="3.13.1.4"/>
    </reaction>
    <physiologicalReaction direction="left-to-right" evidence="7">
        <dbReference type="Rhea" id="RHEA:41625"/>
    </physiologicalReaction>
</comment>
<evidence type="ECO:0000256" key="12">
    <source>
        <dbReference type="ARBA" id="ARBA00075603"/>
    </source>
</evidence>
<dbReference type="SUPFAM" id="SSF56645">
    <property type="entry name" value="Acyl-CoA dehydrogenase NM domain-like"/>
    <property type="match status" value="1"/>
</dbReference>
<sequence>MLLSDDHLAVQDAIRAYVQAEIAPRAAAWDKQHHFPAEQLRGLAALGCYGVAVPTEWDGAGLDYLALAVILEEIAAGDGGTSTVVSVNNCPVCSILMAFGNDDQKERFLKPLARGDMLGAFCLTEPHVGSEAGGLKTTATRDGDHYVLNGVKQFITSGKHGDVAIVMAVTDKAAGKKGISAFLVPTTTPGYAVARVEEKLGQHSSDTAQILFENCRVPAANRLGEEGQGLKIALSGLEGGRIGIASQSVGMARAAFEAALRYSKDRVTFGQPIFEHQAVQFKLADMATQIEAARQLIWHAAALKDAGKPCLKEAAMAKLFASEMAERVCSDAIQIHGGYGYLADFPVERIYRDVRVCQIYEGTSEVQKILIGRALAQA</sequence>
<dbReference type="RefSeq" id="WP_088485535.1">
    <property type="nucleotide sequence ID" value="NZ_NISI01000012.1"/>
</dbReference>
<evidence type="ECO:0000256" key="5">
    <source>
        <dbReference type="ARBA" id="ARBA00022827"/>
    </source>
</evidence>
<evidence type="ECO:0000256" key="4">
    <source>
        <dbReference type="ARBA" id="ARBA00022801"/>
    </source>
</evidence>
<dbReference type="PIRSF" id="PIRSF016578">
    <property type="entry name" value="HsaA"/>
    <property type="match status" value="1"/>
</dbReference>
<dbReference type="GO" id="GO:0003995">
    <property type="term" value="F:acyl-CoA dehydrogenase activity"/>
    <property type="evidence" value="ECO:0007669"/>
    <property type="project" value="InterPro"/>
</dbReference>
<reference evidence="16 17" key="1">
    <citation type="journal article" date="2007" name="Int. J. Syst. Evol. Microbiol.">
        <title>Description of Pelomonas aquatica sp. nov. and Pelomonas puraquae sp. nov., isolated from industrial and haemodialysis water.</title>
        <authorList>
            <person name="Gomila M."/>
            <person name="Bowien B."/>
            <person name="Falsen E."/>
            <person name="Moore E.R."/>
            <person name="Lalucat J."/>
        </authorList>
    </citation>
    <scope>NUCLEOTIDE SEQUENCE [LARGE SCALE GENOMIC DNA]</scope>
    <source>
        <strain evidence="16 17">CCUG 52769</strain>
    </source>
</reference>